<evidence type="ECO:0000256" key="7">
    <source>
        <dbReference type="RuleBase" id="RU003707"/>
    </source>
</evidence>
<sequence length="304" mass="33169">MACIAKSLTAVLFRQRGLFNHGMQAPIFQRAFAAEAKPETKISHDTKYEYLIVGVKGEKQNVGLIQLNRPRAFNSLCSPLIAELCQAVEKFEMDDSIGAIVLTGSERVFAAGADIKEMQHREFPNVYKNDFLGSWDKLAKCRKPTIAAVNGYALGGGCEVAMMCDIIYAGEKASFGQPEINLGTIPGAGGTQRLVRAIGKSKAMELVLTGDKMSAAEAEKAGLVSKVFPVDQLVNESIKLAEKISSHSRVASMMCKDAVNTSFEVGLTEGLKFEKRLFHSTFATADRKEGMTAFLEKRPPKYTD</sequence>
<evidence type="ECO:0000256" key="2">
    <source>
        <dbReference type="ARBA" id="ARBA00012076"/>
    </source>
</evidence>
<dbReference type="OrthoDB" id="2018133at2759"/>
<dbReference type="PROSITE" id="PS00166">
    <property type="entry name" value="ENOYL_COA_HYDRATASE"/>
    <property type="match status" value="1"/>
</dbReference>
<dbReference type="EMBL" id="MTYJ01000052">
    <property type="protein sequence ID" value="OQV18126.1"/>
    <property type="molecule type" value="Genomic_DNA"/>
</dbReference>
<dbReference type="EC" id="4.2.1.17" evidence="2"/>
<organism evidence="8 9">
    <name type="scientific">Hypsibius exemplaris</name>
    <name type="common">Freshwater tardigrade</name>
    <dbReference type="NCBI Taxonomy" id="2072580"/>
    <lineage>
        <taxon>Eukaryota</taxon>
        <taxon>Metazoa</taxon>
        <taxon>Ecdysozoa</taxon>
        <taxon>Tardigrada</taxon>
        <taxon>Eutardigrada</taxon>
        <taxon>Parachela</taxon>
        <taxon>Hypsibioidea</taxon>
        <taxon>Hypsibiidae</taxon>
        <taxon>Hypsibius</taxon>
    </lineage>
</organism>
<name>A0A1W0WSF2_HYPEX</name>
<comment type="similarity">
    <text evidence="1 7">Belongs to the enoyl-CoA hydratase/isomerase family.</text>
</comment>
<dbReference type="FunFam" id="3.90.226.10:FF:000019">
    <property type="entry name" value="Enoyl-CoA hydratase, mitochondrial"/>
    <property type="match status" value="1"/>
</dbReference>
<comment type="caution">
    <text evidence="8">The sequence shown here is derived from an EMBL/GenBank/DDBJ whole genome shotgun (WGS) entry which is preliminary data.</text>
</comment>
<dbReference type="InterPro" id="IPR018376">
    <property type="entry name" value="Enoyl-CoA_hyd/isom_CS"/>
</dbReference>
<dbReference type="PANTHER" id="PTHR11941">
    <property type="entry name" value="ENOYL-COA HYDRATASE-RELATED"/>
    <property type="match status" value="1"/>
</dbReference>
<evidence type="ECO:0000256" key="3">
    <source>
        <dbReference type="ARBA" id="ARBA00022832"/>
    </source>
</evidence>
<dbReference type="CDD" id="cd06558">
    <property type="entry name" value="crotonase-like"/>
    <property type="match status" value="1"/>
</dbReference>
<evidence type="ECO:0000313" key="8">
    <source>
        <dbReference type="EMBL" id="OQV18126.1"/>
    </source>
</evidence>
<dbReference type="GO" id="GO:0005739">
    <property type="term" value="C:mitochondrion"/>
    <property type="evidence" value="ECO:0007669"/>
    <property type="project" value="TreeGrafter"/>
</dbReference>
<evidence type="ECO:0000256" key="6">
    <source>
        <dbReference type="ARBA" id="ARBA00073937"/>
    </source>
</evidence>
<protein>
    <recommendedName>
        <fullName evidence="6">Probable enoyl-CoA hydratase, mitochondrial</fullName>
        <ecNumber evidence="2">4.2.1.17</ecNumber>
    </recommendedName>
</protein>
<evidence type="ECO:0000256" key="5">
    <source>
        <dbReference type="ARBA" id="ARBA00023239"/>
    </source>
</evidence>
<dbReference type="InterPro" id="IPR014748">
    <property type="entry name" value="Enoyl-CoA_hydra_C"/>
</dbReference>
<proteinExistence type="inferred from homology"/>
<dbReference type="FunFam" id="1.10.12.10:FF:000001">
    <property type="entry name" value="Probable enoyl-CoA hydratase, mitochondrial"/>
    <property type="match status" value="1"/>
</dbReference>
<keyword evidence="3" id="KW-0276">Fatty acid metabolism</keyword>
<dbReference type="GO" id="GO:0006635">
    <property type="term" value="P:fatty acid beta-oxidation"/>
    <property type="evidence" value="ECO:0007669"/>
    <property type="project" value="TreeGrafter"/>
</dbReference>
<evidence type="ECO:0000313" key="9">
    <source>
        <dbReference type="Proteomes" id="UP000192578"/>
    </source>
</evidence>
<dbReference type="AlphaFoldDB" id="A0A1W0WSF2"/>
<dbReference type="Proteomes" id="UP000192578">
    <property type="component" value="Unassembled WGS sequence"/>
</dbReference>
<keyword evidence="5" id="KW-0456">Lyase</keyword>
<keyword evidence="9" id="KW-1185">Reference proteome</keyword>
<dbReference type="SUPFAM" id="SSF52096">
    <property type="entry name" value="ClpP/crotonase"/>
    <property type="match status" value="1"/>
</dbReference>
<reference evidence="9" key="1">
    <citation type="submission" date="2017-01" db="EMBL/GenBank/DDBJ databases">
        <title>Comparative genomics of anhydrobiosis in the tardigrade Hypsibius dujardini.</title>
        <authorList>
            <person name="Yoshida Y."/>
            <person name="Koutsovoulos G."/>
            <person name="Laetsch D."/>
            <person name="Stevens L."/>
            <person name="Kumar S."/>
            <person name="Horikawa D."/>
            <person name="Ishino K."/>
            <person name="Komine S."/>
            <person name="Tomita M."/>
            <person name="Blaxter M."/>
            <person name="Arakawa K."/>
        </authorList>
    </citation>
    <scope>NUCLEOTIDE SEQUENCE [LARGE SCALE GENOMIC DNA]</scope>
    <source>
        <strain evidence="9">Z151</strain>
    </source>
</reference>
<dbReference type="InterPro" id="IPR029045">
    <property type="entry name" value="ClpP/crotonase-like_dom_sf"/>
</dbReference>
<accession>A0A1W0WSF2</accession>
<keyword evidence="4" id="KW-0443">Lipid metabolism</keyword>
<dbReference type="InterPro" id="IPR001753">
    <property type="entry name" value="Enoyl-CoA_hydra/iso"/>
</dbReference>
<dbReference type="PANTHER" id="PTHR11941:SF54">
    <property type="entry name" value="ENOYL-COA HYDRATASE, MITOCHONDRIAL"/>
    <property type="match status" value="1"/>
</dbReference>
<dbReference type="GO" id="GO:0004300">
    <property type="term" value="F:enoyl-CoA hydratase activity"/>
    <property type="evidence" value="ECO:0007669"/>
    <property type="project" value="UniProtKB-EC"/>
</dbReference>
<dbReference type="Gene3D" id="3.90.226.10">
    <property type="entry name" value="2-enoyl-CoA Hydratase, Chain A, domain 1"/>
    <property type="match status" value="1"/>
</dbReference>
<gene>
    <name evidence="8" type="ORF">BV898_07713</name>
</gene>
<evidence type="ECO:0000256" key="4">
    <source>
        <dbReference type="ARBA" id="ARBA00023098"/>
    </source>
</evidence>
<dbReference type="Pfam" id="PF00378">
    <property type="entry name" value="ECH_1"/>
    <property type="match status" value="1"/>
</dbReference>
<evidence type="ECO:0000256" key="1">
    <source>
        <dbReference type="ARBA" id="ARBA00005254"/>
    </source>
</evidence>
<dbReference type="Gene3D" id="1.10.12.10">
    <property type="entry name" value="Lyase 2-enoyl-coa Hydratase, Chain A, domain 2"/>
    <property type="match status" value="1"/>
</dbReference>